<evidence type="ECO:0000256" key="5">
    <source>
        <dbReference type="SAM" id="MobiDB-lite"/>
    </source>
</evidence>
<feature type="compositionally biased region" description="Basic and acidic residues" evidence="5">
    <location>
        <begin position="816"/>
        <end position="834"/>
    </location>
</feature>
<evidence type="ECO:0000256" key="1">
    <source>
        <dbReference type="ARBA" id="ARBA00022468"/>
    </source>
</evidence>
<evidence type="ECO:0000256" key="4">
    <source>
        <dbReference type="PROSITE-ProRule" id="PRU01077"/>
    </source>
</evidence>
<dbReference type="Pfam" id="PF24235">
    <property type="entry name" value="RHG29_45_N"/>
    <property type="match status" value="1"/>
</dbReference>
<dbReference type="Pfam" id="PF22699">
    <property type="entry name" value="GMIP-like_FCH"/>
    <property type="match status" value="1"/>
</dbReference>
<feature type="compositionally biased region" description="Polar residues" evidence="5">
    <location>
        <begin position="1106"/>
        <end position="1124"/>
    </location>
</feature>
<proteinExistence type="predicted"/>
<reference evidence="8" key="1">
    <citation type="submission" date="2019-08" db="EMBL/GenBank/DDBJ databases">
        <title>The improved chromosome-level genome for the pearl oyster Pinctada fucata martensii using PacBio sequencing and Hi-C.</title>
        <authorList>
            <person name="Zheng Z."/>
        </authorList>
    </citation>
    <scope>NUCLEOTIDE SEQUENCE</scope>
    <source>
        <strain evidence="8">ZZ-2019</strain>
        <tissue evidence="8">Adductor muscle</tissue>
    </source>
</reference>
<keyword evidence="2" id="KW-0479">Metal-binding</keyword>
<dbReference type="SUPFAM" id="SSF48350">
    <property type="entry name" value="GTPase activation domain, GAP"/>
    <property type="match status" value="1"/>
</dbReference>
<evidence type="ECO:0000313" key="8">
    <source>
        <dbReference type="EMBL" id="KAK3090367.1"/>
    </source>
</evidence>
<dbReference type="PANTHER" id="PTHR15228:SF25">
    <property type="entry name" value="F-BAR DOMAIN-CONTAINING PROTEIN"/>
    <property type="match status" value="1"/>
</dbReference>
<keyword evidence="2" id="KW-0862">Zinc</keyword>
<dbReference type="SMART" id="SM00055">
    <property type="entry name" value="FCH"/>
    <property type="match status" value="1"/>
</dbReference>
<keyword evidence="2" id="KW-0863">Zinc-finger</keyword>
<dbReference type="InterPro" id="IPR001060">
    <property type="entry name" value="FCH_dom"/>
</dbReference>
<dbReference type="InterPro" id="IPR031160">
    <property type="entry name" value="F_BAR_dom"/>
</dbReference>
<evidence type="ECO:0000256" key="2">
    <source>
        <dbReference type="ARBA" id="ARBA00022771"/>
    </source>
</evidence>
<dbReference type="PROSITE" id="PS50238">
    <property type="entry name" value="RHOGAP"/>
    <property type="match status" value="1"/>
</dbReference>
<dbReference type="EMBL" id="VSWD01000010">
    <property type="protein sequence ID" value="KAK3090367.1"/>
    <property type="molecule type" value="Genomic_DNA"/>
</dbReference>
<feature type="region of interest" description="Disordered" evidence="5">
    <location>
        <begin position="396"/>
        <end position="493"/>
    </location>
</feature>
<feature type="domain" description="Rho-GAP" evidence="6">
    <location>
        <begin position="539"/>
        <end position="733"/>
    </location>
</feature>
<dbReference type="GO" id="GO:0008270">
    <property type="term" value="F:zinc ion binding"/>
    <property type="evidence" value="ECO:0007669"/>
    <property type="project" value="UniProtKB-KW"/>
</dbReference>
<feature type="region of interest" description="Disordered" evidence="5">
    <location>
        <begin position="933"/>
        <end position="1046"/>
    </location>
</feature>
<feature type="region of interest" description="Disordered" evidence="5">
    <location>
        <begin position="801"/>
        <end position="919"/>
    </location>
</feature>
<feature type="compositionally biased region" description="Low complexity" evidence="5">
    <location>
        <begin position="897"/>
        <end position="913"/>
    </location>
</feature>
<evidence type="ECO:0000259" key="7">
    <source>
        <dbReference type="PROSITE" id="PS51741"/>
    </source>
</evidence>
<evidence type="ECO:0000259" key="6">
    <source>
        <dbReference type="PROSITE" id="PS50238"/>
    </source>
</evidence>
<keyword evidence="1" id="KW-0343">GTPase activation</keyword>
<feature type="compositionally biased region" description="Low complexity" evidence="5">
    <location>
        <begin position="1058"/>
        <end position="1068"/>
    </location>
</feature>
<feature type="domain" description="F-BAR" evidence="7">
    <location>
        <begin position="107"/>
        <end position="381"/>
    </location>
</feature>
<feature type="compositionally biased region" description="Low complexity" evidence="5">
    <location>
        <begin position="990"/>
        <end position="1024"/>
    </location>
</feature>
<dbReference type="InterPro" id="IPR008936">
    <property type="entry name" value="Rho_GTPase_activation_prot"/>
</dbReference>
<gene>
    <name evidence="8" type="ORF">FSP39_011249</name>
</gene>
<feature type="compositionally biased region" description="Polar residues" evidence="5">
    <location>
        <begin position="1025"/>
        <end position="1038"/>
    </location>
</feature>
<evidence type="ECO:0000313" key="9">
    <source>
        <dbReference type="Proteomes" id="UP001186944"/>
    </source>
</evidence>
<dbReference type="GO" id="GO:0051056">
    <property type="term" value="P:regulation of small GTPase mediated signal transduction"/>
    <property type="evidence" value="ECO:0007669"/>
    <property type="project" value="UniProtKB-ARBA"/>
</dbReference>
<dbReference type="SMART" id="SM00324">
    <property type="entry name" value="RhoGAP"/>
    <property type="match status" value="1"/>
</dbReference>
<feature type="region of interest" description="Disordered" evidence="5">
    <location>
        <begin position="747"/>
        <end position="773"/>
    </location>
</feature>
<sequence>SEEDLKVHCHSKLGEVLAVLKNILNSYPALQSTELFAASGGLISKIKSYNYGGPKDTEAEHNLFESIDTLALAFSSSVSDYLMGDLDNSSSEKEKEDKTKVTILGPEEIDSILSRLQAGVDLALQRAKAWSKYMKDIASYIERKTHLESEFSKNIQRLAQGMRPVLTEEGFLPLQSVYCTVLSQVSIVPSWDIEYANTCQATQVLLQTQKFVEPLTVRRAEHDKARKNIKDSWMKECKKMQDAVHSLRKAQNMYNTRQQEYDKARELACKTESDMLAQSSSGASSKVDKRKKLEEDAMHKAAEAETTYKACVAEANNRQQELENVKGELLAKVREQILQCDEVIRNVTVEYFHLLQTVTAPIPVQYHTLYETSKQYVPGVQYGEFVRRLSLTTSNLPTTPEQFTFEPYISSHPSPREIDNRKTSTQSTGSSSEMQSQDDSPQMVNRKDRYRVKAWAQGLGPCSDTDSASGSSKSLESSPSNSPHPSGRRNLVKSGSLDDLEETNGAVPGNILQMPATDGVDLQGILQRHGRRRNTTFGVDFQEQVQHCKSAVPPIITKCLKEVEKRGMSMKGIYRVSGVKSKVEGLCSKFEKNPELVELCDEHPNVISNVLKLYLRQLPEPLFTFKLYSSFIQTAKENMAGSISMEDTVQRLGDLASKLPYSNFKTSAILMHHLHRVAANHEINQMTASNLGIVFGPTLLRPLEGTASLTSLVDTPHQTRAVELIIVNVHEILGPDREHELIPAETPIEQLPSDARGKVHTSSQPGDHPLRDYQWYNKPIREEIQRVRYPQVTTCKAVPPHQLYLAGDPSPTSQAKDARPQNHYNREQSDHGVKAPDPLKQALQRSPKLPRQSSLTEGIEISCPEPIVEEDEVEGNDSLHLEIKSSPLPRRGTVPPSKASKSLGSSSYQGKKGFFTPPPSSKFTHDAFIKLSESYPNPRSSQSPQLVRKSPTPNLSPSILRTTSSYPSVAERQPYVPKFSPPVSRHSRVSFSLPEDSLSESESSLDSSHTSTMSSFSLGSPWSSPTISRPTLKRQNPVVSPPSKKAVFSYDPSLVRMKSSNSSLTSDTKSSKDEDISASSSLVNSSKGRLDSDESASGIEGKTTTRKPTTSVDTRGATTRECSTGTGAMAAETVTCTTDLMRNPVITSSSLLLSSLSPVLPRFHHTDKGQSPSSVAILSGNLPLRPTSSHKVMESTSPGKGKDLKENIEEKLGSHTKSETNVDGPCVEAVSKEDSSGSKCSSVGNEESSRLTCSSSKILVGSESPQQPDWYGRFLFNFKGNR</sequence>
<comment type="caution">
    <text evidence="8">The sequence shown here is derived from an EMBL/GenBank/DDBJ whole genome shotgun (WGS) entry which is preliminary data.</text>
</comment>
<feature type="region of interest" description="Disordered" evidence="5">
    <location>
        <begin position="273"/>
        <end position="292"/>
    </location>
</feature>
<accession>A0AA88XTZ8</accession>
<dbReference type="PANTHER" id="PTHR15228">
    <property type="entry name" value="SPERMATHECAL PHYSIOLOGY VARIANT"/>
    <property type="match status" value="1"/>
</dbReference>
<dbReference type="InterPro" id="IPR027267">
    <property type="entry name" value="AH/BAR_dom_sf"/>
</dbReference>
<dbReference type="GO" id="GO:0005096">
    <property type="term" value="F:GTPase activator activity"/>
    <property type="evidence" value="ECO:0007669"/>
    <property type="project" value="UniProtKB-KW"/>
</dbReference>
<feature type="region of interest" description="Disordered" evidence="5">
    <location>
        <begin position="1183"/>
        <end position="1204"/>
    </location>
</feature>
<feature type="compositionally biased region" description="Low complexity" evidence="5">
    <location>
        <begin position="463"/>
        <end position="485"/>
    </location>
</feature>
<dbReference type="InterPro" id="IPR000198">
    <property type="entry name" value="RhoGAP_dom"/>
</dbReference>
<dbReference type="Pfam" id="PF00620">
    <property type="entry name" value="RhoGAP"/>
    <property type="match status" value="1"/>
</dbReference>
<name>A0AA88XTZ8_PINIB</name>
<dbReference type="GO" id="GO:0007165">
    <property type="term" value="P:signal transduction"/>
    <property type="evidence" value="ECO:0007669"/>
    <property type="project" value="InterPro"/>
</dbReference>
<dbReference type="Gene3D" id="1.10.555.10">
    <property type="entry name" value="Rho GTPase activation protein"/>
    <property type="match status" value="1"/>
</dbReference>
<feature type="compositionally biased region" description="Polar residues" evidence="5">
    <location>
        <begin position="1186"/>
        <end position="1198"/>
    </location>
</feature>
<dbReference type="InterPro" id="IPR054713">
    <property type="entry name" value="GMIP/FCHO2-like_FCH"/>
</dbReference>
<feature type="region of interest" description="Disordered" evidence="5">
    <location>
        <begin position="1058"/>
        <end position="1124"/>
    </location>
</feature>
<feature type="compositionally biased region" description="Polar residues" evidence="5">
    <location>
        <begin position="934"/>
        <end position="967"/>
    </location>
</feature>
<keyword evidence="9" id="KW-1185">Reference proteome</keyword>
<dbReference type="Proteomes" id="UP001186944">
    <property type="component" value="Unassembled WGS sequence"/>
</dbReference>
<dbReference type="InterPro" id="IPR051025">
    <property type="entry name" value="RhoGAP"/>
</dbReference>
<feature type="compositionally biased region" description="Polar residues" evidence="5">
    <location>
        <begin position="423"/>
        <end position="443"/>
    </location>
</feature>
<dbReference type="InterPro" id="IPR057028">
    <property type="entry name" value="RHG29_45_N"/>
</dbReference>
<dbReference type="SUPFAM" id="SSF103657">
    <property type="entry name" value="BAR/IMD domain-like"/>
    <property type="match status" value="1"/>
</dbReference>
<keyword evidence="3 4" id="KW-0175">Coiled coil</keyword>
<evidence type="ECO:0000256" key="3">
    <source>
        <dbReference type="ARBA" id="ARBA00023054"/>
    </source>
</evidence>
<protein>
    <submittedName>
        <fullName evidence="8">Uncharacterized protein</fullName>
    </submittedName>
</protein>
<dbReference type="PROSITE" id="PS51741">
    <property type="entry name" value="F_BAR"/>
    <property type="match status" value="1"/>
</dbReference>
<dbReference type="Gene3D" id="1.20.1270.60">
    <property type="entry name" value="Arfaptin homology (AH) domain/BAR domain"/>
    <property type="match status" value="1"/>
</dbReference>
<feature type="non-terminal residue" evidence="8">
    <location>
        <position position="1"/>
    </location>
</feature>
<organism evidence="8 9">
    <name type="scientific">Pinctada imbricata</name>
    <name type="common">Atlantic pearl-oyster</name>
    <name type="synonym">Pinctada martensii</name>
    <dbReference type="NCBI Taxonomy" id="66713"/>
    <lineage>
        <taxon>Eukaryota</taxon>
        <taxon>Metazoa</taxon>
        <taxon>Spiralia</taxon>
        <taxon>Lophotrochozoa</taxon>
        <taxon>Mollusca</taxon>
        <taxon>Bivalvia</taxon>
        <taxon>Autobranchia</taxon>
        <taxon>Pteriomorphia</taxon>
        <taxon>Pterioida</taxon>
        <taxon>Pterioidea</taxon>
        <taxon>Pteriidae</taxon>
        <taxon>Pinctada</taxon>
    </lineage>
</organism>